<dbReference type="InterPro" id="IPR000683">
    <property type="entry name" value="Gfo/Idh/MocA-like_OxRdtase_N"/>
</dbReference>
<dbReference type="InterPro" id="IPR030827">
    <property type="entry name" value="Myo_inos_IolG"/>
</dbReference>
<accession>A0A2T4JXA2</accession>
<comment type="similarity">
    <text evidence="1">Belongs to the Gfo/Idh/MocA family.</text>
</comment>
<sequence length="334" mass="35453">MTVRFGLLGAGRIGKVHAKAISGDAQAELVAVADAFPEAALAISAQYGCAVRTIEDIEAAADIDAVVICTPTDTHADLIERFARAGKAIFCEKPIDLSLERVKACLAVVRETKATLMVGFNRRFDPHFQAVRAEIDAGTIGEVEMVTIVSRDPGLPPLDYLPRSGGIFRDMTIHDFDMARYLLGEEVETVSAQASVLVDPKVAEVGDFDSVSVMLRTASGKHCTISNSRRATYGYDQRIEVHGAEGSVLAENQRPISIEVANGRGYTRPPLHDFFMTRYTEAYAAEIAAFIAALSGKGAAAPSGEDGLAALALAEAALKSVAEGRAVAVSEILG</sequence>
<evidence type="ECO:0000259" key="3">
    <source>
        <dbReference type="Pfam" id="PF01408"/>
    </source>
</evidence>
<dbReference type="PANTHER" id="PTHR42840">
    <property type="entry name" value="NAD(P)-BINDING ROSSMANN-FOLD SUPERFAMILY PROTEIN-RELATED"/>
    <property type="match status" value="1"/>
</dbReference>
<dbReference type="Proteomes" id="UP000241010">
    <property type="component" value="Unassembled WGS sequence"/>
</dbReference>
<dbReference type="SUPFAM" id="SSF51735">
    <property type="entry name" value="NAD(P)-binding Rossmann-fold domains"/>
    <property type="match status" value="1"/>
</dbReference>
<dbReference type="OrthoDB" id="9792935at2"/>
<evidence type="ECO:0000256" key="2">
    <source>
        <dbReference type="ARBA" id="ARBA00023002"/>
    </source>
</evidence>
<reference evidence="5 6" key="1">
    <citation type="submission" date="2018-03" db="EMBL/GenBank/DDBJ databases">
        <title>Cereibacter changlensis.</title>
        <authorList>
            <person name="Meyer T.E."/>
            <person name="Miller S."/>
            <person name="Lodha T."/>
            <person name="Gandham S."/>
            <person name="Chintalapati S."/>
            <person name="Chintalapati V.R."/>
        </authorList>
    </citation>
    <scope>NUCLEOTIDE SEQUENCE [LARGE SCALE GENOMIC DNA]</scope>
    <source>
        <strain evidence="5 6">JA139</strain>
    </source>
</reference>
<dbReference type="RefSeq" id="WP_107663072.1">
    <property type="nucleotide sequence ID" value="NZ_PZKG01000019.1"/>
</dbReference>
<evidence type="ECO:0000313" key="5">
    <source>
        <dbReference type="EMBL" id="PTE22558.1"/>
    </source>
</evidence>
<dbReference type="InterPro" id="IPR036291">
    <property type="entry name" value="NAD(P)-bd_dom_sf"/>
</dbReference>
<dbReference type="PANTHER" id="PTHR42840:SF3">
    <property type="entry name" value="BINDING ROSSMANN FOLD OXIDOREDUCTASE, PUTATIVE (AFU_ORTHOLOGUE AFUA_2G10240)-RELATED"/>
    <property type="match status" value="1"/>
</dbReference>
<dbReference type="Gene3D" id="3.40.50.720">
    <property type="entry name" value="NAD(P)-binding Rossmann-like Domain"/>
    <property type="match status" value="1"/>
</dbReference>
<dbReference type="SUPFAM" id="SSF55347">
    <property type="entry name" value="Glyceraldehyde-3-phosphate dehydrogenase-like, C-terminal domain"/>
    <property type="match status" value="1"/>
</dbReference>
<evidence type="ECO:0000313" key="6">
    <source>
        <dbReference type="Proteomes" id="UP000241010"/>
    </source>
</evidence>
<organism evidence="5 6">
    <name type="scientific">Cereibacter changlensis JA139</name>
    <dbReference type="NCBI Taxonomy" id="1188249"/>
    <lineage>
        <taxon>Bacteria</taxon>
        <taxon>Pseudomonadati</taxon>
        <taxon>Pseudomonadota</taxon>
        <taxon>Alphaproteobacteria</taxon>
        <taxon>Rhodobacterales</taxon>
        <taxon>Paracoccaceae</taxon>
        <taxon>Cereibacter</taxon>
    </lineage>
</organism>
<dbReference type="Pfam" id="PF01408">
    <property type="entry name" value="GFO_IDH_MocA"/>
    <property type="match status" value="1"/>
</dbReference>
<dbReference type="NCBIfam" id="TIGR04380">
    <property type="entry name" value="myo_inos_iolG"/>
    <property type="match status" value="1"/>
</dbReference>
<dbReference type="EMBL" id="PZKG01000019">
    <property type="protein sequence ID" value="PTE22558.1"/>
    <property type="molecule type" value="Genomic_DNA"/>
</dbReference>
<comment type="caution">
    <text evidence="5">The sequence shown here is derived from an EMBL/GenBank/DDBJ whole genome shotgun (WGS) entry which is preliminary data.</text>
</comment>
<evidence type="ECO:0000256" key="1">
    <source>
        <dbReference type="ARBA" id="ARBA00010928"/>
    </source>
</evidence>
<protein>
    <submittedName>
        <fullName evidence="5">Inositol 2-dehydrogenase</fullName>
    </submittedName>
</protein>
<dbReference type="Pfam" id="PF22725">
    <property type="entry name" value="GFO_IDH_MocA_C3"/>
    <property type="match status" value="1"/>
</dbReference>
<dbReference type="Gene3D" id="3.30.360.10">
    <property type="entry name" value="Dihydrodipicolinate Reductase, domain 2"/>
    <property type="match status" value="1"/>
</dbReference>
<keyword evidence="2" id="KW-0560">Oxidoreductase</keyword>
<feature type="domain" description="GFO/IDH/MocA-like oxidoreductase" evidence="4">
    <location>
        <begin position="128"/>
        <end position="248"/>
    </location>
</feature>
<name>A0A2T4JXA2_9RHOB</name>
<dbReference type="GO" id="GO:0016491">
    <property type="term" value="F:oxidoreductase activity"/>
    <property type="evidence" value="ECO:0007669"/>
    <property type="project" value="UniProtKB-KW"/>
</dbReference>
<keyword evidence="6" id="KW-1185">Reference proteome</keyword>
<proteinExistence type="inferred from homology"/>
<feature type="domain" description="Gfo/Idh/MocA-like oxidoreductase N-terminal" evidence="3">
    <location>
        <begin position="3"/>
        <end position="120"/>
    </location>
</feature>
<evidence type="ECO:0000259" key="4">
    <source>
        <dbReference type="Pfam" id="PF22725"/>
    </source>
</evidence>
<gene>
    <name evidence="5" type="primary">iolG</name>
    <name evidence="5" type="ORF">C5F48_06360</name>
</gene>
<dbReference type="GO" id="GO:0000166">
    <property type="term" value="F:nucleotide binding"/>
    <property type="evidence" value="ECO:0007669"/>
    <property type="project" value="InterPro"/>
</dbReference>
<dbReference type="AlphaFoldDB" id="A0A2T4JXA2"/>
<dbReference type="InterPro" id="IPR055170">
    <property type="entry name" value="GFO_IDH_MocA-like_dom"/>
</dbReference>